<dbReference type="EMBL" id="MK174290">
    <property type="protein sequence ID" value="QBZ81727.1"/>
    <property type="molecule type" value="Genomic_DNA"/>
</dbReference>
<gene>
    <name evidence="2" type="ORF">pclt_cds_1145</name>
</gene>
<feature type="compositionally biased region" description="Basic residues" evidence="1">
    <location>
        <begin position="50"/>
        <end position="66"/>
    </location>
</feature>
<organism evidence="2 3">
    <name type="scientific">Pandoravirus celtis</name>
    <dbReference type="NCBI Taxonomy" id="2568002"/>
    <lineage>
        <taxon>Viruses</taxon>
        <taxon>Pandoravirus</taxon>
    </lineage>
</organism>
<protein>
    <submittedName>
        <fullName evidence="2">Uncharacterized protein</fullName>
    </submittedName>
</protein>
<reference evidence="2" key="1">
    <citation type="journal article" date="2019" name="Front. Microbiol.">
        <title>Pandoravirus Celtis Illustrates the Microevolution Processes at Work in the Giant Pandoraviridae Genomes.</title>
        <authorList>
            <person name="Legendre M."/>
            <person name="Alempic J.M."/>
            <person name="Philippe N."/>
            <person name="Lartigue A."/>
            <person name="Jeudy S."/>
            <person name="Poirot O."/>
            <person name="Ta N.T."/>
            <person name="Nin S."/>
            <person name="Coute Y."/>
            <person name="Abergel C."/>
            <person name="Claverie J.M."/>
        </authorList>
    </citation>
    <scope>NUCLEOTIDE SEQUENCE</scope>
</reference>
<proteinExistence type="predicted"/>
<feature type="region of interest" description="Disordered" evidence="1">
    <location>
        <begin position="22"/>
        <end position="97"/>
    </location>
</feature>
<evidence type="ECO:0000256" key="1">
    <source>
        <dbReference type="SAM" id="MobiDB-lite"/>
    </source>
</evidence>
<feature type="region of interest" description="Disordered" evidence="1">
    <location>
        <begin position="225"/>
        <end position="263"/>
    </location>
</feature>
<name>A0A4D6EJ41_9VIRU</name>
<sequence>MDVGTNDALVEWRWRGSRITAASWASPIGRSARMQAPTQSGHTTETKKWSLGKKKNREQTKKKRPSKVMDMDDGRDMRGGRMGVPPPSKRARPMISGGSDHMSIDACLGPSMDDGWQVYTRPEDWTPKRLMPHYDADLDEHHHEVDVTAEHALWRAYVRSGSRIPSADLDVVFDDVVAFAGDFLDDDAYYDMEPLEPGLDRRRWVVAQPPAVQGDRARRSRLATVIGEAMDREDSDLDGSASDGDDVGRGSAGSDDAASSCSS</sequence>
<evidence type="ECO:0000313" key="3">
    <source>
        <dbReference type="Proteomes" id="UP001237152"/>
    </source>
</evidence>
<evidence type="ECO:0000313" key="2">
    <source>
        <dbReference type="EMBL" id="QBZ81727.1"/>
    </source>
</evidence>
<feature type="compositionally biased region" description="Low complexity" evidence="1">
    <location>
        <begin position="252"/>
        <end position="263"/>
    </location>
</feature>
<dbReference type="Proteomes" id="UP001237152">
    <property type="component" value="Segment"/>
</dbReference>
<feature type="compositionally biased region" description="Basic and acidic residues" evidence="1">
    <location>
        <begin position="67"/>
        <end position="79"/>
    </location>
</feature>
<accession>A0A4D6EJ41</accession>